<dbReference type="Proteomes" id="UP000501623">
    <property type="component" value="Chromosome"/>
</dbReference>
<keyword evidence="2" id="KW-1185">Reference proteome</keyword>
<evidence type="ECO:0000313" key="1">
    <source>
        <dbReference type="EMBL" id="QJX48223.1"/>
    </source>
</evidence>
<dbReference type="RefSeq" id="WP_171592309.1">
    <property type="nucleotide sequence ID" value="NZ_CP053538.1"/>
</dbReference>
<accession>A0A6M6BL91</accession>
<dbReference type="PANTHER" id="PTHR30441:SF4">
    <property type="entry name" value="PROTEIN ASMA"/>
    <property type="match status" value="1"/>
</dbReference>
<dbReference type="GO" id="GO:0090313">
    <property type="term" value="P:regulation of protein targeting to membrane"/>
    <property type="evidence" value="ECO:0007669"/>
    <property type="project" value="TreeGrafter"/>
</dbReference>
<dbReference type="EMBL" id="CP053538">
    <property type="protein sequence ID" value="QJX48223.1"/>
    <property type="molecule type" value="Genomic_DNA"/>
</dbReference>
<dbReference type="InterPro" id="IPR052894">
    <property type="entry name" value="AsmA-related"/>
</dbReference>
<protein>
    <submittedName>
        <fullName evidence="1">Uncharacterized protein</fullName>
    </submittedName>
</protein>
<name>A0A6M6BL91_9BACT</name>
<evidence type="ECO:0000313" key="2">
    <source>
        <dbReference type="Proteomes" id="UP000501623"/>
    </source>
</evidence>
<gene>
    <name evidence="1" type="ORF">HMJ29_15315</name>
</gene>
<dbReference type="KEGG" id="hts:HMJ29_15315"/>
<proteinExistence type="predicted"/>
<dbReference type="PANTHER" id="PTHR30441">
    <property type="entry name" value="DUF748 DOMAIN-CONTAINING PROTEIN"/>
    <property type="match status" value="1"/>
</dbReference>
<sequence>MKRPSLRQFLALLALGLLLVVGVIAYIVGTGWGQRKITRMARERIARNSELVLAPFEVEFSWLRDFPHITASLSHLSLTDTAFKQAVPVLRINRADVRLQASELLRGRVVINQVTVHGVDFRQLTDTLGRTWSLHGKGPHRSAAFSPPDFLLNSLRIYNMRVTDRNDLQHSGFSAFVREGQLSVQGRQGVGHVRGTLQGQLEFLRSGRGNLFEQEPIMAWVRYQYDFRQRQGTFQHTRATLNGDTVLIDGTHQAAAPGQRRGTTLNLRFQGQQPLVEVLHVALPTSLHRYLSGAVSASHAHIDYAIRGLSGPSARPRTVLRFNLQNAQMRWPGTTRQIRRWDARGVFDNGPEHTSQSTSLTLEQCRLYSTAGELLANIKVANFTRPVLTGHVQGRTELQTLATVVVPDLWHARSGQAALNIDLNGPLPEIPERAARRASYRSTLPPLAVRGTVTLQNASFTVPSRQADMTGLNVRVRLLDSVWMLENLSGRLNGMQVQANATTTSLLAYFTGQQPTTTIKGTFAVDALYLDRLRRLLAPPTPSVGQVPARPRRGNAGRKQEIAARAMNLFPPGLRLNIGLRCQRLVLKSDTLHGLAATVRHDGHQVQLSNLRVRVWGGQVQGAISWPTDTVRAQPVAARLALRFTTLNYQRVLALLARPPRRSASAQSSPDASLQDMLRDANGQVEATINTVLLPAGENLTNLRLRLNKNGRNFRVPYLTFGTSAGGTGRVSASARLTGSELQGAQATIRLHYQMLDIQRLFQLLAALTPPSKKAAASMPKAPGDISPLLDGTVTAGVQVTADYIAYSSLKGSNFKLRSKLSEGWATLEECSLKTFGGSMALRGKVQMDAEQGALHPLHAQVRLQEINLPELFELASALRFDVMGPENIRGAMYCEADLHTTLDAAFLPLLAQTHAYLKTDLRNLELLDVTALQQALKFLREKRTSHLYFEPVSPQFVLDGNRLLIPGLPLNSNLTDMAVSGEYHLDGRANLYVGLSPMQTLFGNNQKRIERIKSGEAAERRSRGLIYLSLRRTPGSKYKVGLFKKQEQREQQTRLRQEFKRLLLQQPLDTTLHLLR</sequence>
<reference evidence="1 2" key="1">
    <citation type="submission" date="2020-05" db="EMBL/GenBank/DDBJ databases">
        <title>Complete genome sequence of Hymenobacter sp. TS19 in Coasted Sand Dune.</title>
        <authorList>
            <person name="Lee J.-H."/>
            <person name="Jung J.-H."/>
            <person name="Jeong S."/>
            <person name="Zhao L."/>
            <person name="Kim M.-K."/>
            <person name="Seo H.-S."/>
            <person name="Lim S."/>
        </authorList>
    </citation>
    <scope>NUCLEOTIDE SEQUENCE [LARGE SCALE GENOMIC DNA]</scope>
    <source>
        <strain evidence="1 2">TS19</strain>
    </source>
</reference>
<organism evidence="1 2">
    <name type="scientific">Hymenobacter taeanensis</name>
    <dbReference type="NCBI Taxonomy" id="2735321"/>
    <lineage>
        <taxon>Bacteria</taxon>
        <taxon>Pseudomonadati</taxon>
        <taxon>Bacteroidota</taxon>
        <taxon>Cytophagia</taxon>
        <taxon>Cytophagales</taxon>
        <taxon>Hymenobacteraceae</taxon>
        <taxon>Hymenobacter</taxon>
    </lineage>
</organism>
<dbReference type="GO" id="GO:0005886">
    <property type="term" value="C:plasma membrane"/>
    <property type="evidence" value="ECO:0007669"/>
    <property type="project" value="TreeGrafter"/>
</dbReference>
<dbReference type="AlphaFoldDB" id="A0A6M6BL91"/>